<dbReference type="CDD" id="cd04301">
    <property type="entry name" value="NAT_SF"/>
    <property type="match status" value="1"/>
</dbReference>
<dbReference type="Proteomes" id="UP000198615">
    <property type="component" value="Unassembled WGS sequence"/>
</dbReference>
<proteinExistence type="predicted"/>
<keyword evidence="5" id="KW-1185">Reference proteome</keyword>
<evidence type="ECO:0000256" key="1">
    <source>
        <dbReference type="ARBA" id="ARBA00022679"/>
    </source>
</evidence>
<dbReference type="Gene3D" id="3.40.630.30">
    <property type="match status" value="1"/>
</dbReference>
<dbReference type="OrthoDB" id="572496at2"/>
<dbReference type="GO" id="GO:0016747">
    <property type="term" value="F:acyltransferase activity, transferring groups other than amino-acyl groups"/>
    <property type="evidence" value="ECO:0007669"/>
    <property type="project" value="InterPro"/>
</dbReference>
<name>A0A8G2EY24_9PROT</name>
<gene>
    <name evidence="4" type="ORF">SAMN05660686_01333</name>
</gene>
<dbReference type="PANTHER" id="PTHR43800:SF1">
    <property type="entry name" value="PEPTIDYL-LYSINE N-ACETYLTRANSFERASE YJAB"/>
    <property type="match status" value="1"/>
</dbReference>
<sequence>MTDGRVIEGRDPTYRIRQARPDELHLLAEIDIAADRRFDATLHAAAVATYAPVQVDDLAAMQDAWRLWVATDGDGAPVAFAHTHTDSDTVLHLAQVSVHPDHAGHRLTDGFLKALIRYHQGRGIAEITLTTFRDVPWNAPYYARLGFAEIPDAEADADPHLGPRLVDQVAHGLPRDSRVAMRLVLGR</sequence>
<reference evidence="4 5" key="1">
    <citation type="submission" date="2016-10" db="EMBL/GenBank/DDBJ databases">
        <authorList>
            <person name="Varghese N."/>
            <person name="Submissions S."/>
        </authorList>
    </citation>
    <scope>NUCLEOTIDE SEQUENCE [LARGE SCALE GENOMIC DNA]</scope>
    <source>
        <strain evidence="4 5">DSM 18839</strain>
    </source>
</reference>
<dbReference type="AlphaFoldDB" id="A0A8G2EY24"/>
<dbReference type="SUPFAM" id="SSF55729">
    <property type="entry name" value="Acyl-CoA N-acyltransferases (Nat)"/>
    <property type="match status" value="1"/>
</dbReference>
<protein>
    <submittedName>
        <fullName evidence="4">L-amino acid N-acyltransferase YncA</fullName>
    </submittedName>
</protein>
<keyword evidence="2 4" id="KW-0012">Acyltransferase</keyword>
<dbReference type="EMBL" id="FNBW01000003">
    <property type="protein sequence ID" value="SDF43431.1"/>
    <property type="molecule type" value="Genomic_DNA"/>
</dbReference>
<organism evidence="4 5">
    <name type="scientific">Thalassobaculum litoreum DSM 18839</name>
    <dbReference type="NCBI Taxonomy" id="1123362"/>
    <lineage>
        <taxon>Bacteria</taxon>
        <taxon>Pseudomonadati</taxon>
        <taxon>Pseudomonadota</taxon>
        <taxon>Alphaproteobacteria</taxon>
        <taxon>Rhodospirillales</taxon>
        <taxon>Thalassobaculaceae</taxon>
        <taxon>Thalassobaculum</taxon>
    </lineage>
</organism>
<dbReference type="InterPro" id="IPR000182">
    <property type="entry name" value="GNAT_dom"/>
</dbReference>
<evidence type="ECO:0000256" key="2">
    <source>
        <dbReference type="ARBA" id="ARBA00023315"/>
    </source>
</evidence>
<evidence type="ECO:0000313" key="5">
    <source>
        <dbReference type="Proteomes" id="UP000198615"/>
    </source>
</evidence>
<dbReference type="PROSITE" id="PS51186">
    <property type="entry name" value="GNAT"/>
    <property type="match status" value="1"/>
</dbReference>
<evidence type="ECO:0000259" key="3">
    <source>
        <dbReference type="PROSITE" id="PS51186"/>
    </source>
</evidence>
<accession>A0A8G2EY24</accession>
<evidence type="ECO:0000313" key="4">
    <source>
        <dbReference type="EMBL" id="SDF43431.1"/>
    </source>
</evidence>
<dbReference type="Pfam" id="PF00583">
    <property type="entry name" value="Acetyltransf_1"/>
    <property type="match status" value="1"/>
</dbReference>
<dbReference type="PANTHER" id="PTHR43800">
    <property type="entry name" value="PEPTIDYL-LYSINE N-ACETYLTRANSFERASE YJAB"/>
    <property type="match status" value="1"/>
</dbReference>
<dbReference type="InterPro" id="IPR016181">
    <property type="entry name" value="Acyl_CoA_acyltransferase"/>
</dbReference>
<feature type="domain" description="N-acetyltransferase" evidence="3">
    <location>
        <begin position="14"/>
        <end position="176"/>
    </location>
</feature>
<keyword evidence="1 4" id="KW-0808">Transferase</keyword>
<comment type="caution">
    <text evidence="4">The sequence shown here is derived from an EMBL/GenBank/DDBJ whole genome shotgun (WGS) entry which is preliminary data.</text>
</comment>
<dbReference type="RefSeq" id="WP_093149075.1">
    <property type="nucleotide sequence ID" value="NZ_FNBW01000003.1"/>
</dbReference>